<dbReference type="Gene3D" id="1.20.1250.20">
    <property type="entry name" value="MFS general substrate transporter like domains"/>
    <property type="match status" value="1"/>
</dbReference>
<dbReference type="SUPFAM" id="SSF103473">
    <property type="entry name" value="MFS general substrate transporter"/>
    <property type="match status" value="1"/>
</dbReference>
<dbReference type="EMBL" id="OV121139">
    <property type="protein sequence ID" value="CAH0562623.1"/>
    <property type="molecule type" value="Genomic_DNA"/>
</dbReference>
<dbReference type="GO" id="GO:0016020">
    <property type="term" value="C:membrane"/>
    <property type="evidence" value="ECO:0007669"/>
    <property type="project" value="UniProtKB-SubCell"/>
</dbReference>
<feature type="transmembrane region" description="Helical" evidence="5">
    <location>
        <begin position="177"/>
        <end position="198"/>
    </location>
</feature>
<feature type="transmembrane region" description="Helical" evidence="5">
    <location>
        <begin position="382"/>
        <end position="400"/>
    </location>
</feature>
<feature type="transmembrane region" description="Helical" evidence="5">
    <location>
        <begin position="321"/>
        <end position="338"/>
    </location>
</feature>
<reference evidence="7" key="1">
    <citation type="submission" date="2021-12" db="EMBL/GenBank/DDBJ databases">
        <authorList>
            <person name="King R."/>
        </authorList>
    </citation>
    <scope>NUCLEOTIDE SEQUENCE</scope>
</reference>
<dbReference type="InterPro" id="IPR036259">
    <property type="entry name" value="MFS_trans_sf"/>
</dbReference>
<evidence type="ECO:0000259" key="6">
    <source>
        <dbReference type="PROSITE" id="PS50850"/>
    </source>
</evidence>
<feature type="transmembrane region" description="Helical" evidence="5">
    <location>
        <begin position="120"/>
        <end position="139"/>
    </location>
</feature>
<comment type="subcellular location">
    <subcellularLocation>
        <location evidence="1">Membrane</location>
        <topology evidence="1">Multi-pass membrane protein</topology>
    </subcellularLocation>
</comment>
<keyword evidence="4 5" id="KW-0472">Membrane</keyword>
<feature type="transmembrane region" description="Helical" evidence="5">
    <location>
        <begin position="444"/>
        <end position="462"/>
    </location>
</feature>
<feature type="transmembrane region" description="Helical" evidence="5">
    <location>
        <begin position="474"/>
        <end position="491"/>
    </location>
</feature>
<feature type="transmembrane region" description="Helical" evidence="5">
    <location>
        <begin position="146"/>
        <end position="165"/>
    </location>
</feature>
<feature type="transmembrane region" description="Helical" evidence="5">
    <location>
        <begin position="24"/>
        <end position="43"/>
    </location>
</feature>
<feature type="transmembrane region" description="Helical" evidence="5">
    <location>
        <begin position="205"/>
        <end position="226"/>
    </location>
</feature>
<keyword evidence="8" id="KW-1185">Reference proteome</keyword>
<evidence type="ECO:0000313" key="7">
    <source>
        <dbReference type="EMBL" id="CAH0562623.1"/>
    </source>
</evidence>
<dbReference type="PANTHER" id="PTHR24064">
    <property type="entry name" value="SOLUTE CARRIER FAMILY 22 MEMBER"/>
    <property type="match status" value="1"/>
</dbReference>
<dbReference type="InterPro" id="IPR005828">
    <property type="entry name" value="MFS_sugar_transport-like"/>
</dbReference>
<evidence type="ECO:0000313" key="8">
    <source>
        <dbReference type="Proteomes" id="UP001154078"/>
    </source>
</evidence>
<dbReference type="PROSITE" id="PS50850">
    <property type="entry name" value="MFS"/>
    <property type="match status" value="1"/>
</dbReference>
<dbReference type="GO" id="GO:0022857">
    <property type="term" value="F:transmembrane transporter activity"/>
    <property type="evidence" value="ECO:0007669"/>
    <property type="project" value="InterPro"/>
</dbReference>
<feature type="transmembrane region" description="Helical" evidence="5">
    <location>
        <begin position="232"/>
        <end position="253"/>
    </location>
</feature>
<dbReference type="InterPro" id="IPR020846">
    <property type="entry name" value="MFS_dom"/>
</dbReference>
<evidence type="ECO:0000256" key="1">
    <source>
        <dbReference type="ARBA" id="ARBA00004141"/>
    </source>
</evidence>
<evidence type="ECO:0000256" key="5">
    <source>
        <dbReference type="SAM" id="Phobius"/>
    </source>
</evidence>
<keyword evidence="3 5" id="KW-1133">Transmembrane helix</keyword>
<keyword evidence="2 5" id="KW-0812">Transmembrane</keyword>
<dbReference type="Proteomes" id="UP001154078">
    <property type="component" value="Chromosome 8"/>
</dbReference>
<evidence type="ECO:0000256" key="2">
    <source>
        <dbReference type="ARBA" id="ARBA00022692"/>
    </source>
</evidence>
<sequence length="541" mass="59803">MAVERLSDIDNILSIVGDFGRSQIILLLLFCYINVLSAFHYFGQTIISVIPSYKCNYDGALKNDSYLIVVEQCKALVWENDEAVEKNCDAYTYDTKNIMGFTGIIQDMDWVCNNDWKAPVGQSLFFIGSVLGTLIFGYFSDKTGRVVVLIFANMLVVLGTLVTLASNNLLIFSAGRFLAGAATDTNFVMMYIIVLEYIRPSLRTLGLNLCIGIFYTLACMCVPWIAVALKSWKLFLIFVATPHMLVLLFYYVVPESAQWLMSKGKIEKAIECYKRIAKSNGKTLSDDVISSIKSYGSNMPRNQKQENFLGLLRTPNLRRKTLILIFKSMVMTLCYDTISRNINGLGYSPFIIFSMSSSTILPSCLLITSIQDKIGRKALASGFLFISAICTSASGLVQSLTAKPGAPLILVLAILARLSINITYNSGAQYAVELIPTVVRGQGVSFVHVAGYAATFFSPHILYMAEFWKPAPEIILAVLLVCGAIACLFLPETLNRTLPVSLDDGEKFGEDEQFFDFIFCGGSITESTIQLNPGGQLNSYM</sequence>
<feature type="domain" description="Major facilitator superfamily (MFS) profile" evidence="6">
    <location>
        <begin position="67"/>
        <end position="495"/>
    </location>
</feature>
<dbReference type="OrthoDB" id="3936150at2759"/>
<feature type="transmembrane region" description="Helical" evidence="5">
    <location>
        <begin position="350"/>
        <end position="370"/>
    </location>
</feature>
<protein>
    <recommendedName>
        <fullName evidence="6">Major facilitator superfamily (MFS) profile domain-containing protein</fullName>
    </recommendedName>
</protein>
<dbReference type="Pfam" id="PF00083">
    <property type="entry name" value="Sugar_tr"/>
    <property type="match status" value="1"/>
</dbReference>
<evidence type="ECO:0000256" key="3">
    <source>
        <dbReference type="ARBA" id="ARBA00022989"/>
    </source>
</evidence>
<gene>
    <name evidence="7" type="ORF">MELIAE_LOCUS11680</name>
</gene>
<proteinExistence type="predicted"/>
<accession>A0A9P0BFS0</accession>
<evidence type="ECO:0000256" key="4">
    <source>
        <dbReference type="ARBA" id="ARBA00023136"/>
    </source>
</evidence>
<name>A0A9P0BFS0_BRAAE</name>
<dbReference type="AlphaFoldDB" id="A0A9P0BFS0"/>
<feature type="transmembrane region" description="Helical" evidence="5">
    <location>
        <begin position="406"/>
        <end position="424"/>
    </location>
</feature>
<organism evidence="7 8">
    <name type="scientific">Brassicogethes aeneus</name>
    <name type="common">Rape pollen beetle</name>
    <name type="synonym">Meligethes aeneus</name>
    <dbReference type="NCBI Taxonomy" id="1431903"/>
    <lineage>
        <taxon>Eukaryota</taxon>
        <taxon>Metazoa</taxon>
        <taxon>Ecdysozoa</taxon>
        <taxon>Arthropoda</taxon>
        <taxon>Hexapoda</taxon>
        <taxon>Insecta</taxon>
        <taxon>Pterygota</taxon>
        <taxon>Neoptera</taxon>
        <taxon>Endopterygota</taxon>
        <taxon>Coleoptera</taxon>
        <taxon>Polyphaga</taxon>
        <taxon>Cucujiformia</taxon>
        <taxon>Nitidulidae</taxon>
        <taxon>Meligethinae</taxon>
        <taxon>Brassicogethes</taxon>
    </lineage>
</organism>